<dbReference type="OrthoDB" id="9779233at2"/>
<dbReference type="AlphaFoldDB" id="A0A844Z4M1"/>
<dbReference type="Proteomes" id="UP000460290">
    <property type="component" value="Unassembled WGS sequence"/>
</dbReference>
<accession>A0A844Z4M1</accession>
<feature type="transmembrane region" description="Helical" evidence="1">
    <location>
        <begin position="7"/>
        <end position="29"/>
    </location>
</feature>
<keyword evidence="1" id="KW-0812">Transmembrane</keyword>
<comment type="caution">
    <text evidence="2">The sequence shown here is derived from an EMBL/GenBank/DDBJ whole genome shotgun (WGS) entry which is preliminary data.</text>
</comment>
<dbReference type="Gene3D" id="1.20.120.1630">
    <property type="match status" value="1"/>
</dbReference>
<evidence type="ECO:0000313" key="2">
    <source>
        <dbReference type="EMBL" id="MXO81760.1"/>
    </source>
</evidence>
<keyword evidence="1" id="KW-0472">Membrane</keyword>
<gene>
    <name evidence="2" type="ORF">GRI35_00045</name>
</gene>
<feature type="transmembrane region" description="Helical" evidence="1">
    <location>
        <begin position="167"/>
        <end position="186"/>
    </location>
</feature>
<dbReference type="PANTHER" id="PTHR32251:SF17">
    <property type="entry name" value="STEROID 5-ALPHA REDUCTASE C-TERMINAL DOMAIN-CONTAINING PROTEIN"/>
    <property type="match status" value="1"/>
</dbReference>
<keyword evidence="3" id="KW-1185">Reference proteome</keyword>
<feature type="transmembrane region" description="Helical" evidence="1">
    <location>
        <begin position="217"/>
        <end position="235"/>
    </location>
</feature>
<organism evidence="2 3">
    <name type="scientific">Pontixanthobacter aestiaquae</name>
    <dbReference type="NCBI Taxonomy" id="1509367"/>
    <lineage>
        <taxon>Bacteria</taxon>
        <taxon>Pseudomonadati</taxon>
        <taxon>Pseudomonadota</taxon>
        <taxon>Alphaproteobacteria</taxon>
        <taxon>Sphingomonadales</taxon>
        <taxon>Erythrobacteraceae</taxon>
        <taxon>Pontixanthobacter</taxon>
    </lineage>
</organism>
<dbReference type="PANTHER" id="PTHR32251">
    <property type="entry name" value="3-OXO-5-ALPHA-STEROID 4-DEHYDROGENASE"/>
    <property type="match status" value="1"/>
</dbReference>
<feature type="transmembrane region" description="Helical" evidence="1">
    <location>
        <begin position="67"/>
        <end position="88"/>
    </location>
</feature>
<reference evidence="2 3" key="1">
    <citation type="submission" date="2019-12" db="EMBL/GenBank/DDBJ databases">
        <title>Genomic-based taxomic classification of the family Erythrobacteraceae.</title>
        <authorList>
            <person name="Xu L."/>
        </authorList>
    </citation>
    <scope>NUCLEOTIDE SEQUENCE [LARGE SCALE GENOMIC DNA]</scope>
    <source>
        <strain evidence="2 3">KCTC 42006</strain>
    </source>
</reference>
<evidence type="ECO:0000256" key="1">
    <source>
        <dbReference type="SAM" id="Phobius"/>
    </source>
</evidence>
<sequence length="293" mass="31994">MASGKRSFISLIIVGIATIIGLAFAWYAGTGGVTSGGYSVMFICALIAFGVNWAVFVPSAIFQTEKYYDLVGSVTYLSVIATACLLSGSLDTRAIVAASMVAIWCIRLGTFLFKRINDSGHDSRFDQIKVNPPRFLVAWTLQALWVIFTAAAALAIITASTRVPLDLFFWIGAAVWLAGFAVEVIADRQKSAFRKDSENDGKFIQSGLWAWSQHPNYFGEIVLWAGIAIMAIPVLSGSGFLVLISPFFVTLLLTKISGIPMLDKAAKKKWGDDPEYQEYRKNTPKLIMLPPGK</sequence>
<dbReference type="Pfam" id="PF06966">
    <property type="entry name" value="DUF1295"/>
    <property type="match status" value="1"/>
</dbReference>
<dbReference type="GO" id="GO:0016020">
    <property type="term" value="C:membrane"/>
    <property type="evidence" value="ECO:0007669"/>
    <property type="project" value="TreeGrafter"/>
</dbReference>
<dbReference type="PROSITE" id="PS50244">
    <property type="entry name" value="S5A_REDUCTASE"/>
    <property type="match status" value="1"/>
</dbReference>
<feature type="transmembrane region" description="Helical" evidence="1">
    <location>
        <begin position="94"/>
        <end position="114"/>
    </location>
</feature>
<dbReference type="EMBL" id="WTYZ01000001">
    <property type="protein sequence ID" value="MXO81760.1"/>
    <property type="molecule type" value="Genomic_DNA"/>
</dbReference>
<keyword evidence="1" id="KW-1133">Transmembrane helix</keyword>
<dbReference type="InterPro" id="IPR010721">
    <property type="entry name" value="UstE-like"/>
</dbReference>
<feature type="transmembrane region" description="Helical" evidence="1">
    <location>
        <begin position="135"/>
        <end position="161"/>
    </location>
</feature>
<name>A0A844Z4M1_9SPHN</name>
<evidence type="ECO:0000313" key="3">
    <source>
        <dbReference type="Proteomes" id="UP000460290"/>
    </source>
</evidence>
<feature type="transmembrane region" description="Helical" evidence="1">
    <location>
        <begin position="35"/>
        <end position="55"/>
    </location>
</feature>
<protein>
    <submittedName>
        <fullName evidence="2">DUF1295 domain-containing protein</fullName>
    </submittedName>
</protein>
<dbReference type="RefSeq" id="WP_160612132.1">
    <property type="nucleotide sequence ID" value="NZ_JAUFQM010000001.1"/>
</dbReference>
<proteinExistence type="predicted"/>